<dbReference type="Proteomes" id="UP001209885">
    <property type="component" value="Unassembled WGS sequence"/>
</dbReference>
<keyword evidence="2" id="KW-1133">Transmembrane helix</keyword>
<reference evidence="4 5" key="1">
    <citation type="submission" date="2022-11" db="EMBL/GenBank/DDBJ databases">
        <title>The characterization of three novel Bacteroidetes species and genomic analysis of their roles in tidal elemental geochemical cycles.</title>
        <authorList>
            <person name="Ma K."/>
        </authorList>
    </citation>
    <scope>NUCLEOTIDE SEQUENCE [LARGE SCALE GENOMIC DNA]</scope>
    <source>
        <strain evidence="4 5">M17</strain>
    </source>
</reference>
<dbReference type="Pfam" id="PF01494">
    <property type="entry name" value="FAD_binding_3"/>
    <property type="match status" value="1"/>
</dbReference>
<accession>A0ABT3RRN8</accession>
<feature type="domain" description="FAD-binding" evidence="3">
    <location>
        <begin position="4"/>
        <end position="324"/>
    </location>
</feature>
<keyword evidence="5" id="KW-1185">Reference proteome</keyword>
<protein>
    <submittedName>
        <fullName evidence="4">FAD-dependent monooxygenase</fullName>
    </submittedName>
</protein>
<dbReference type="GO" id="GO:0004497">
    <property type="term" value="F:monooxygenase activity"/>
    <property type="evidence" value="ECO:0007669"/>
    <property type="project" value="UniProtKB-KW"/>
</dbReference>
<evidence type="ECO:0000259" key="3">
    <source>
        <dbReference type="Pfam" id="PF01494"/>
    </source>
</evidence>
<name>A0ABT3RRN8_9BACT</name>
<evidence type="ECO:0000313" key="4">
    <source>
        <dbReference type="EMBL" id="MCX2744237.1"/>
    </source>
</evidence>
<evidence type="ECO:0000313" key="5">
    <source>
        <dbReference type="Proteomes" id="UP001209885"/>
    </source>
</evidence>
<evidence type="ECO:0000256" key="2">
    <source>
        <dbReference type="SAM" id="Phobius"/>
    </source>
</evidence>
<sequence length="477" mass="54588">MNQPVLIIGAGPVGMITALFLDRLGVPSLLIEKRKQLPDIPRAIHLDSEIINILKLVGLDDFITNQIYPSKGLFLFGKNTNKKFLQANLNFNNECSSFLFDQNHLEQELLREIEKSINISLKYNCEFISAYNQKAELAVQGQVIDQSFSYLIGTDGANSKVADVSGIKYTEYPYRKINYKVDFITDQPPNYQNRIEKFCSTNGSFVRMAFKDRVRVEITNNPNGEAEYSIKLIEKLAQTRVKKVLHADKYYFNTRIANKWIVDRTIIAGDAAHTMPPYIGEGLCNGIRDAFNLSWKVAFCYYNGHHDFLIKSYSKERKNNVKKYIGLTLLTGFLFTTSLRYILKPFELLGIPLKINQKPVKKGKSDLIIPKFDLLANVATVGREWDYMRHLYNSFTIITSEDLSKGAIKEITRLFTPFNVNFYSPEDKIAQSVLRILKIKKVKSVIIRPDLSVLFSGILNEASRIKIQNTFKKEIIS</sequence>
<dbReference type="PANTHER" id="PTHR43476">
    <property type="entry name" value="3-(3-HYDROXY-PHENYL)PROPIONATE/3-HYDROXYCINNAMIC ACID HYDROXYLASE"/>
    <property type="match status" value="1"/>
</dbReference>
<keyword evidence="2" id="KW-0812">Transmembrane</keyword>
<keyword evidence="4" id="KW-0503">Monooxygenase</keyword>
<dbReference type="PANTHER" id="PTHR43476:SF3">
    <property type="entry name" value="FAD-BINDING MONOOXYGENASE"/>
    <property type="match status" value="1"/>
</dbReference>
<dbReference type="Gene3D" id="3.50.50.60">
    <property type="entry name" value="FAD/NAD(P)-binding domain"/>
    <property type="match status" value="1"/>
</dbReference>
<comment type="caution">
    <text evidence="4">The sequence shown here is derived from an EMBL/GenBank/DDBJ whole genome shotgun (WGS) entry which is preliminary data.</text>
</comment>
<dbReference type="RefSeq" id="WP_266056702.1">
    <property type="nucleotide sequence ID" value="NZ_JAPFQN010000005.1"/>
</dbReference>
<organism evidence="4 5">
    <name type="scientific">Mangrovivirga halotolerans</name>
    <dbReference type="NCBI Taxonomy" id="2993936"/>
    <lineage>
        <taxon>Bacteria</taxon>
        <taxon>Pseudomonadati</taxon>
        <taxon>Bacteroidota</taxon>
        <taxon>Cytophagia</taxon>
        <taxon>Cytophagales</taxon>
        <taxon>Mangrovivirgaceae</taxon>
        <taxon>Mangrovivirga</taxon>
    </lineage>
</organism>
<dbReference type="PRINTS" id="PR00420">
    <property type="entry name" value="RNGMNOXGNASE"/>
</dbReference>
<dbReference type="InterPro" id="IPR002938">
    <property type="entry name" value="FAD-bd"/>
</dbReference>
<proteinExistence type="predicted"/>
<feature type="transmembrane region" description="Helical" evidence="2">
    <location>
        <begin position="324"/>
        <end position="343"/>
    </location>
</feature>
<dbReference type="SUPFAM" id="SSF51905">
    <property type="entry name" value="FAD/NAD(P)-binding domain"/>
    <property type="match status" value="1"/>
</dbReference>
<dbReference type="InterPro" id="IPR036188">
    <property type="entry name" value="FAD/NAD-bd_sf"/>
</dbReference>
<keyword evidence="2" id="KW-0472">Membrane</keyword>
<gene>
    <name evidence="4" type="ORF">OO013_10190</name>
</gene>
<feature type="transmembrane region" description="Helical" evidence="2">
    <location>
        <begin position="6"/>
        <end position="26"/>
    </location>
</feature>
<dbReference type="EMBL" id="JAPFQN010000005">
    <property type="protein sequence ID" value="MCX2744237.1"/>
    <property type="molecule type" value="Genomic_DNA"/>
</dbReference>
<evidence type="ECO:0000256" key="1">
    <source>
        <dbReference type="ARBA" id="ARBA00023002"/>
    </source>
</evidence>
<keyword evidence="1" id="KW-0560">Oxidoreductase</keyword>
<dbReference type="InterPro" id="IPR050631">
    <property type="entry name" value="PheA/TfdB_FAD_monoxygenase"/>
</dbReference>
<dbReference type="Gene3D" id="3.30.9.10">
    <property type="entry name" value="D-Amino Acid Oxidase, subunit A, domain 2"/>
    <property type="match status" value="1"/>
</dbReference>